<dbReference type="Proteomes" id="UP000784294">
    <property type="component" value="Unassembled WGS sequence"/>
</dbReference>
<dbReference type="EMBL" id="CAAALY010020777">
    <property type="protein sequence ID" value="VEL14329.1"/>
    <property type="molecule type" value="Genomic_DNA"/>
</dbReference>
<dbReference type="AlphaFoldDB" id="A0A448WKZ6"/>
<protein>
    <submittedName>
        <fullName evidence="1">Uncharacterized protein</fullName>
    </submittedName>
</protein>
<comment type="caution">
    <text evidence="1">The sequence shown here is derived from an EMBL/GenBank/DDBJ whole genome shotgun (WGS) entry which is preliminary data.</text>
</comment>
<evidence type="ECO:0000313" key="2">
    <source>
        <dbReference type="Proteomes" id="UP000784294"/>
    </source>
</evidence>
<keyword evidence="2" id="KW-1185">Reference proteome</keyword>
<accession>A0A448WKZ6</accession>
<sequence>MQACHNQRSEKFEAIQSRVPFLACAQPAPICERNSLCRRFCAQPPFVEWDDKSLQHKSDHMNTLFCSNPICKMG</sequence>
<proteinExistence type="predicted"/>
<gene>
    <name evidence="1" type="ORF">PXEA_LOCUS7769</name>
</gene>
<reference evidence="1" key="1">
    <citation type="submission" date="2018-11" db="EMBL/GenBank/DDBJ databases">
        <authorList>
            <consortium name="Pathogen Informatics"/>
        </authorList>
    </citation>
    <scope>NUCLEOTIDE SEQUENCE</scope>
</reference>
<organism evidence="1 2">
    <name type="scientific">Protopolystoma xenopodis</name>
    <dbReference type="NCBI Taxonomy" id="117903"/>
    <lineage>
        <taxon>Eukaryota</taxon>
        <taxon>Metazoa</taxon>
        <taxon>Spiralia</taxon>
        <taxon>Lophotrochozoa</taxon>
        <taxon>Platyhelminthes</taxon>
        <taxon>Monogenea</taxon>
        <taxon>Polyopisthocotylea</taxon>
        <taxon>Polystomatidea</taxon>
        <taxon>Polystomatidae</taxon>
        <taxon>Protopolystoma</taxon>
    </lineage>
</organism>
<evidence type="ECO:0000313" key="1">
    <source>
        <dbReference type="EMBL" id="VEL14329.1"/>
    </source>
</evidence>
<name>A0A448WKZ6_9PLAT</name>